<keyword evidence="2" id="KW-0560">Oxidoreductase</keyword>
<evidence type="ECO:0000313" key="2">
    <source>
        <dbReference type="EMBL" id="TYA71608.1"/>
    </source>
</evidence>
<dbReference type="RefSeq" id="WP_148544594.1">
    <property type="nucleotide sequence ID" value="NZ_VSDQ01000718.1"/>
</dbReference>
<keyword evidence="2" id="KW-0503">Monooxygenase</keyword>
<dbReference type="Pfam" id="PF03992">
    <property type="entry name" value="ABM"/>
    <property type="match status" value="1"/>
</dbReference>
<name>A0A5D0HJZ3_9FLAO</name>
<dbReference type="PROSITE" id="PS51725">
    <property type="entry name" value="ABM"/>
    <property type="match status" value="1"/>
</dbReference>
<dbReference type="OrthoDB" id="1120859at2"/>
<dbReference type="AlphaFoldDB" id="A0A5D0HJZ3"/>
<dbReference type="Gene3D" id="3.30.70.100">
    <property type="match status" value="1"/>
</dbReference>
<dbReference type="InterPro" id="IPR007138">
    <property type="entry name" value="ABM_dom"/>
</dbReference>
<protein>
    <submittedName>
        <fullName evidence="2">Antibiotic biosynthesis monooxygenase</fullName>
    </submittedName>
</protein>
<dbReference type="SUPFAM" id="SSF54909">
    <property type="entry name" value="Dimeric alpha+beta barrel"/>
    <property type="match status" value="1"/>
</dbReference>
<sequence length="98" mass="11864">MFVRIVKLGFHEEHVATFLGNFEENKHKIRDFEGCKFLELYQDKTDPTVFFTYSYWESETHLEAYRQSDFFKSIWNKTKVLFNIKPEAWSVDKLDSLK</sequence>
<feature type="domain" description="ABM" evidence="1">
    <location>
        <begin position="2"/>
        <end position="91"/>
    </location>
</feature>
<evidence type="ECO:0000259" key="1">
    <source>
        <dbReference type="PROSITE" id="PS51725"/>
    </source>
</evidence>
<reference evidence="2 3" key="1">
    <citation type="submission" date="2019-08" db="EMBL/GenBank/DDBJ databases">
        <title>Seonamhaeicola sediminis sp. nov., isolated from marine sediment.</title>
        <authorList>
            <person name="Cao W.R."/>
        </authorList>
    </citation>
    <scope>NUCLEOTIDE SEQUENCE [LARGE SCALE GENOMIC DNA]</scope>
    <source>
        <strain evidence="2 3">B011</strain>
    </source>
</reference>
<dbReference type="Proteomes" id="UP000323930">
    <property type="component" value="Unassembled WGS sequence"/>
</dbReference>
<keyword evidence="3" id="KW-1185">Reference proteome</keyword>
<dbReference type="GO" id="GO:0004497">
    <property type="term" value="F:monooxygenase activity"/>
    <property type="evidence" value="ECO:0007669"/>
    <property type="project" value="UniProtKB-KW"/>
</dbReference>
<accession>A0A5D0HJZ3</accession>
<organism evidence="2 3">
    <name type="scientific">Seonamhaeicola marinus</name>
    <dbReference type="NCBI Taxonomy" id="1912246"/>
    <lineage>
        <taxon>Bacteria</taxon>
        <taxon>Pseudomonadati</taxon>
        <taxon>Bacteroidota</taxon>
        <taxon>Flavobacteriia</taxon>
        <taxon>Flavobacteriales</taxon>
        <taxon>Flavobacteriaceae</taxon>
    </lineage>
</organism>
<dbReference type="InterPro" id="IPR011008">
    <property type="entry name" value="Dimeric_a/b-barrel"/>
</dbReference>
<proteinExistence type="predicted"/>
<gene>
    <name evidence="2" type="ORF">FUA24_18725</name>
</gene>
<evidence type="ECO:0000313" key="3">
    <source>
        <dbReference type="Proteomes" id="UP000323930"/>
    </source>
</evidence>
<comment type="caution">
    <text evidence="2">The sequence shown here is derived from an EMBL/GenBank/DDBJ whole genome shotgun (WGS) entry which is preliminary data.</text>
</comment>
<dbReference type="EMBL" id="VSDQ01000718">
    <property type="protein sequence ID" value="TYA71608.1"/>
    <property type="molecule type" value="Genomic_DNA"/>
</dbReference>